<evidence type="ECO:0000256" key="6">
    <source>
        <dbReference type="SAM" id="Phobius"/>
    </source>
</evidence>
<proteinExistence type="predicted"/>
<dbReference type="RefSeq" id="WP_244805337.1">
    <property type="nucleotide sequence ID" value="NZ_JALIEA010000017.1"/>
</dbReference>
<dbReference type="AlphaFoldDB" id="A0A9X1WQT7"/>
<comment type="caution">
    <text evidence="7">The sequence shown here is derived from an EMBL/GenBank/DDBJ whole genome shotgun (WGS) entry which is preliminary data.</text>
</comment>
<dbReference type="Proteomes" id="UP001139207">
    <property type="component" value="Unassembled WGS sequence"/>
</dbReference>
<name>A0A9X1WQT7_9CORY</name>
<protein>
    <submittedName>
        <fullName evidence="7">Neutral zinc metallopeptidase</fullName>
    </submittedName>
</protein>
<keyword evidence="8" id="KW-1185">Reference proteome</keyword>
<organism evidence="7 8">
    <name type="scientific">Corynebacterium kalidii</name>
    <dbReference type="NCBI Taxonomy" id="2931982"/>
    <lineage>
        <taxon>Bacteria</taxon>
        <taxon>Bacillati</taxon>
        <taxon>Actinomycetota</taxon>
        <taxon>Actinomycetes</taxon>
        <taxon>Mycobacteriales</taxon>
        <taxon>Corynebacteriaceae</taxon>
        <taxon>Corynebacterium</taxon>
    </lineage>
</organism>
<evidence type="ECO:0000256" key="5">
    <source>
        <dbReference type="SAM" id="MobiDB-lite"/>
    </source>
</evidence>
<feature type="transmembrane region" description="Helical" evidence="6">
    <location>
        <begin position="56"/>
        <end position="78"/>
    </location>
</feature>
<sequence length="319" mass="32910">MTFNNNLSGMGGRARSGGSSGGGGGFGFGGGGRGSGGNRGGGILGMLLMSTVGRRFGIPGILVVAAVLFFANGGTGMFDGDTPPDRAQANGPRPGGTLEHCTSVEAANTYDDCRIEGTAISLDGVWSSLLPDQAGIRYTEPGLVIGDGRVNTGCGTASTAQTGPFYCPGDTTVYIGDDFFAQLADMGGSAGPFAQMYVVAHEFGHHIQHLEGNLGRSDYNDPGPDSNAVKMELQADCYAGVWAAHADKGQDAVLDPVTPEQVQQAITSTQAIGDDAIQRAGGGQVNPDAWTHGSSEQRQHWFSTGYGAGTMESCRQDFR</sequence>
<dbReference type="PANTHER" id="PTHR30168:SF0">
    <property type="entry name" value="INNER MEMBRANE PROTEIN"/>
    <property type="match status" value="1"/>
</dbReference>
<evidence type="ECO:0000256" key="4">
    <source>
        <dbReference type="ARBA" id="ARBA00023136"/>
    </source>
</evidence>
<dbReference type="InterPro" id="IPR007343">
    <property type="entry name" value="Uncharacterised_pept_Zn_put"/>
</dbReference>
<feature type="region of interest" description="Disordered" evidence="5">
    <location>
        <begin position="1"/>
        <end position="20"/>
    </location>
</feature>
<reference evidence="7" key="1">
    <citation type="submission" date="2022-04" db="EMBL/GenBank/DDBJ databases">
        <title>Corynebacterium kalidii LD5P10.</title>
        <authorList>
            <person name="Sun J.Q."/>
        </authorList>
    </citation>
    <scope>NUCLEOTIDE SEQUENCE</scope>
    <source>
        <strain evidence="7">LD5P10</strain>
    </source>
</reference>
<gene>
    <name evidence="7" type="ORF">MUN33_13030</name>
</gene>
<comment type="subcellular location">
    <subcellularLocation>
        <location evidence="1">Membrane</location>
        <topology evidence="1">Single-pass membrane protein</topology>
    </subcellularLocation>
</comment>
<evidence type="ECO:0000313" key="8">
    <source>
        <dbReference type="Proteomes" id="UP001139207"/>
    </source>
</evidence>
<evidence type="ECO:0000256" key="3">
    <source>
        <dbReference type="ARBA" id="ARBA00022989"/>
    </source>
</evidence>
<keyword evidence="3 6" id="KW-1133">Transmembrane helix</keyword>
<dbReference type="SUPFAM" id="SSF55486">
    <property type="entry name" value="Metalloproteases ('zincins'), catalytic domain"/>
    <property type="match status" value="1"/>
</dbReference>
<dbReference type="GO" id="GO:0016020">
    <property type="term" value="C:membrane"/>
    <property type="evidence" value="ECO:0007669"/>
    <property type="project" value="UniProtKB-SubCell"/>
</dbReference>
<dbReference type="PANTHER" id="PTHR30168">
    <property type="entry name" value="PUTATIVE MEMBRANE PROTEIN YPFJ"/>
    <property type="match status" value="1"/>
</dbReference>
<keyword evidence="2 6" id="KW-0812">Transmembrane</keyword>
<dbReference type="EMBL" id="JALIEA010000017">
    <property type="protein sequence ID" value="MCJ7859621.1"/>
    <property type="molecule type" value="Genomic_DNA"/>
</dbReference>
<keyword evidence="4 6" id="KW-0472">Membrane</keyword>
<accession>A0A9X1WQT7</accession>
<evidence type="ECO:0000256" key="1">
    <source>
        <dbReference type="ARBA" id="ARBA00004167"/>
    </source>
</evidence>
<evidence type="ECO:0000256" key="2">
    <source>
        <dbReference type="ARBA" id="ARBA00022692"/>
    </source>
</evidence>
<dbReference type="Pfam" id="PF04228">
    <property type="entry name" value="Zn_peptidase"/>
    <property type="match status" value="1"/>
</dbReference>
<feature type="compositionally biased region" description="Gly residues" evidence="5">
    <location>
        <begin position="9"/>
        <end position="20"/>
    </location>
</feature>
<evidence type="ECO:0000313" key="7">
    <source>
        <dbReference type="EMBL" id="MCJ7859621.1"/>
    </source>
</evidence>